<evidence type="ECO:0000256" key="1">
    <source>
        <dbReference type="SAM" id="MobiDB-lite"/>
    </source>
</evidence>
<gene>
    <name evidence="2" type="ORF">RPR59_11455</name>
</gene>
<reference evidence="2 3" key="1">
    <citation type="submission" date="2023-09" db="EMBL/GenBank/DDBJ databases">
        <authorList>
            <person name="Rey-Velasco X."/>
        </authorList>
    </citation>
    <scope>NUCLEOTIDE SEQUENCE [LARGE SCALE GENOMIC DNA]</scope>
    <source>
        <strain evidence="2 3">W311</strain>
    </source>
</reference>
<sequence>MVKPEWGTKRTCPKCATRFYDLGKDDPVACIECGNEWEPEPILKSKQPLPFENKDEKVKEKEAESKDQDLSEDEDLDISEDDEDPVDDDNDLGGDDDLGVKRPENSDEE</sequence>
<proteinExistence type="predicted"/>
<dbReference type="Proteomes" id="UP001302249">
    <property type="component" value="Chromosome"/>
</dbReference>
<dbReference type="InterPro" id="IPR012644">
    <property type="entry name" value="CHP02300_FYDLN_acid"/>
</dbReference>
<name>A0ABZ0B8Y4_9SPHN</name>
<feature type="compositionally biased region" description="Basic and acidic residues" evidence="1">
    <location>
        <begin position="98"/>
        <end position="109"/>
    </location>
</feature>
<feature type="region of interest" description="Disordered" evidence="1">
    <location>
        <begin position="38"/>
        <end position="109"/>
    </location>
</feature>
<feature type="compositionally biased region" description="Acidic residues" evidence="1">
    <location>
        <begin position="70"/>
        <end position="97"/>
    </location>
</feature>
<protein>
    <submittedName>
        <fullName evidence="2">TIGR02300 family protein</fullName>
    </submittedName>
</protein>
<evidence type="ECO:0000313" key="3">
    <source>
        <dbReference type="Proteomes" id="UP001302249"/>
    </source>
</evidence>
<dbReference type="Pfam" id="PF09538">
    <property type="entry name" value="FYDLN_acid"/>
    <property type="match status" value="1"/>
</dbReference>
<feature type="compositionally biased region" description="Basic and acidic residues" evidence="1">
    <location>
        <begin position="52"/>
        <end position="69"/>
    </location>
</feature>
<evidence type="ECO:0000313" key="2">
    <source>
        <dbReference type="EMBL" id="WNO53066.1"/>
    </source>
</evidence>
<dbReference type="EMBL" id="CP135076">
    <property type="protein sequence ID" value="WNO53066.1"/>
    <property type="molecule type" value="Genomic_DNA"/>
</dbReference>
<dbReference type="RefSeq" id="WP_313914159.1">
    <property type="nucleotide sequence ID" value="NZ_CP135076.1"/>
</dbReference>
<organism evidence="2 3">
    <name type="scientific">Stakelama saccharophila</name>
    <dbReference type="NCBI Taxonomy" id="3075605"/>
    <lineage>
        <taxon>Bacteria</taxon>
        <taxon>Pseudomonadati</taxon>
        <taxon>Pseudomonadota</taxon>
        <taxon>Alphaproteobacteria</taxon>
        <taxon>Sphingomonadales</taxon>
        <taxon>Sphingomonadaceae</taxon>
        <taxon>Stakelama</taxon>
    </lineage>
</organism>
<dbReference type="NCBIfam" id="TIGR02300">
    <property type="entry name" value="FYDLN_acid"/>
    <property type="match status" value="1"/>
</dbReference>
<keyword evidence="3" id="KW-1185">Reference proteome</keyword>
<accession>A0ABZ0B8Y4</accession>